<dbReference type="Pfam" id="PF17180">
    <property type="entry name" value="Zn_ribbon_3CxxC_2"/>
    <property type="match status" value="1"/>
</dbReference>
<dbReference type="RefSeq" id="XP_052753736.1">
    <property type="nucleotide sequence ID" value="XM_052897776.1"/>
</dbReference>
<evidence type="ECO:0000256" key="3">
    <source>
        <dbReference type="ARBA" id="ARBA00022833"/>
    </source>
</evidence>
<keyword evidence="2" id="KW-0863">Zinc-finger</keyword>
<evidence type="ECO:0000313" key="7">
    <source>
        <dbReference type="RefSeq" id="XP_031769702.1"/>
    </source>
</evidence>
<dbReference type="RefSeq" id="XP_031769702.1">
    <property type="nucleotide sequence ID" value="XM_031913842.1"/>
</dbReference>
<evidence type="ECO:0000256" key="2">
    <source>
        <dbReference type="ARBA" id="ARBA00022771"/>
    </source>
</evidence>
<sequence>MGACCSTEESREHCMRCNRRAVNNLIIIGNVCEICLHNANRVQELSQPWRCPYFGEYRCTSCGRSWSSRLSWHNTYQTCKNCQKHVYPHKQRALLPSDRTSNRKNKQEHQMDYCQMCQQLGYYCGKFNTRITYKSR</sequence>
<keyword evidence="5" id="KW-1185">Reference proteome</keyword>
<dbReference type="GO" id="GO:0008270">
    <property type="term" value="F:zinc ion binding"/>
    <property type="evidence" value="ECO:0007669"/>
    <property type="project" value="UniProtKB-KW"/>
</dbReference>
<accession>A0A6J1X416</accession>
<gene>
    <name evidence="6 7 8" type="primary">LOC113522735</name>
</gene>
<dbReference type="KEGG" id="gmw:113522735"/>
<keyword evidence="3" id="KW-0862">Zinc</keyword>
<protein>
    <submittedName>
        <fullName evidence="6 7">Zinc finger CCHC domain-containing protein 24-like</fullName>
    </submittedName>
</protein>
<dbReference type="InterPro" id="IPR027377">
    <property type="entry name" value="ZAR1/RTP1-5-like_Znf-3CxxC"/>
</dbReference>
<proteinExistence type="predicted"/>
<dbReference type="Proteomes" id="UP001652740">
    <property type="component" value="Unplaced"/>
</dbReference>
<dbReference type="OrthoDB" id="6943740at2759"/>
<dbReference type="InterPro" id="IPR033446">
    <property type="entry name" value="ZCCHC24_Znf-3CxxC"/>
</dbReference>
<keyword evidence="1" id="KW-0479">Metal-binding</keyword>
<dbReference type="AlphaFoldDB" id="A0A6J1X416"/>
<dbReference type="SMART" id="SM01328">
    <property type="entry name" value="zf-3CxxC"/>
    <property type="match status" value="1"/>
</dbReference>
<dbReference type="GeneID" id="113522735"/>
<name>A0A6J1X416_GALME</name>
<organism evidence="5 6">
    <name type="scientific">Galleria mellonella</name>
    <name type="common">Greater wax moth</name>
    <dbReference type="NCBI Taxonomy" id="7137"/>
    <lineage>
        <taxon>Eukaryota</taxon>
        <taxon>Metazoa</taxon>
        <taxon>Ecdysozoa</taxon>
        <taxon>Arthropoda</taxon>
        <taxon>Hexapoda</taxon>
        <taxon>Insecta</taxon>
        <taxon>Pterygota</taxon>
        <taxon>Neoptera</taxon>
        <taxon>Endopterygota</taxon>
        <taxon>Lepidoptera</taxon>
        <taxon>Glossata</taxon>
        <taxon>Ditrysia</taxon>
        <taxon>Pyraloidea</taxon>
        <taxon>Pyralidae</taxon>
        <taxon>Galleriinae</taxon>
        <taxon>Galleria</taxon>
    </lineage>
</organism>
<evidence type="ECO:0000259" key="4">
    <source>
        <dbReference type="SMART" id="SM01328"/>
    </source>
</evidence>
<feature type="domain" description="3CxxC-type" evidence="4">
    <location>
        <begin position="52"/>
        <end position="120"/>
    </location>
</feature>
<evidence type="ECO:0000313" key="8">
    <source>
        <dbReference type="RefSeq" id="XP_052753736.1"/>
    </source>
</evidence>
<evidence type="ECO:0000313" key="5">
    <source>
        <dbReference type="Proteomes" id="UP001652740"/>
    </source>
</evidence>
<reference evidence="6 7" key="1">
    <citation type="submission" date="2025-04" db="UniProtKB">
        <authorList>
            <consortium name="RefSeq"/>
        </authorList>
    </citation>
    <scope>IDENTIFICATION</scope>
    <source>
        <tissue evidence="6 7">Whole adult</tissue>
        <tissue evidence="8">Whole larvae</tissue>
    </source>
</reference>
<evidence type="ECO:0000313" key="6">
    <source>
        <dbReference type="RefSeq" id="XP_026764333.1"/>
    </source>
</evidence>
<dbReference type="RefSeq" id="XP_026764333.1">
    <property type="nucleotide sequence ID" value="XM_026908532.2"/>
</dbReference>
<evidence type="ECO:0000256" key="1">
    <source>
        <dbReference type="ARBA" id="ARBA00022723"/>
    </source>
</evidence>